<keyword evidence="5 8" id="KW-1133">Transmembrane helix</keyword>
<feature type="transmembrane region" description="Helical" evidence="8">
    <location>
        <begin position="91"/>
        <end position="112"/>
    </location>
</feature>
<evidence type="ECO:0000256" key="6">
    <source>
        <dbReference type="ARBA" id="ARBA00023136"/>
    </source>
</evidence>
<organism evidence="10 11">
    <name type="scientific">Tardibacter chloracetimidivorans</name>
    <dbReference type="NCBI Taxonomy" id="1921510"/>
    <lineage>
        <taxon>Bacteria</taxon>
        <taxon>Pseudomonadati</taxon>
        <taxon>Pseudomonadota</taxon>
        <taxon>Alphaproteobacteria</taxon>
        <taxon>Sphingomonadales</taxon>
        <taxon>Sphingomonadaceae</taxon>
        <taxon>Tardibacter</taxon>
    </lineage>
</organism>
<dbReference type="EMBL" id="CP018221">
    <property type="protein sequence ID" value="API58114.1"/>
    <property type="molecule type" value="Genomic_DNA"/>
</dbReference>
<name>A0A1L3ZR62_9SPHN</name>
<dbReference type="Pfam" id="PF01757">
    <property type="entry name" value="Acyl_transf_3"/>
    <property type="match status" value="1"/>
</dbReference>
<dbReference type="STRING" id="1921510.BSL82_01370"/>
<sequence length="392" mass="42570">MRAGKRGDHDARIRDSIPQGSEPMTSVSIAQGASRTHAAAGAAAHVKYLHHFRALAILQIVLLHAGHAFLLRGFESPLPESNPVFAAVDVLLRNATIYFSMISGIIYARIFCTRPYAPFMKARLVNTGVPYLAITAIFTTLLWLRSSSGEAGNTIELARLIAYNAAMGDAWNTLWYIPVILILYAVSPLLFHIVSMPRWRWLMALLIVLPLAVSRTGTELTPAITIYFMGAYVFGLWLGRDLDARLDLMERSASWIALVAGVSTAALSILYLADLDGRGPVSIRESLFYIQRLSLGVLILVALRLWSAKPRAVSDAVLGATATASFGLYFLHGPLVRPVVRFVAPFVPDGQPVLGLIAGIGATFAGGLLLSWAVILLARMILGRRSRLVIGA</sequence>
<feature type="region of interest" description="Disordered" evidence="7">
    <location>
        <begin position="1"/>
        <end position="25"/>
    </location>
</feature>
<comment type="subcellular location">
    <subcellularLocation>
        <location evidence="1">Cell membrane</location>
        <topology evidence="1">Multi-pass membrane protein</topology>
    </subcellularLocation>
</comment>
<evidence type="ECO:0000313" key="10">
    <source>
        <dbReference type="EMBL" id="API58114.1"/>
    </source>
</evidence>
<evidence type="ECO:0000313" key="11">
    <source>
        <dbReference type="Proteomes" id="UP000182063"/>
    </source>
</evidence>
<keyword evidence="4 8" id="KW-0812">Transmembrane</keyword>
<keyword evidence="11" id="KW-1185">Reference proteome</keyword>
<feature type="transmembrane region" description="Helical" evidence="8">
    <location>
        <begin position="252"/>
        <end position="273"/>
    </location>
</feature>
<feature type="domain" description="Acyltransferase 3" evidence="9">
    <location>
        <begin position="47"/>
        <end position="372"/>
    </location>
</feature>
<dbReference type="PANTHER" id="PTHR40074:SF2">
    <property type="entry name" value="O-ACETYLTRANSFERASE WECH"/>
    <property type="match status" value="1"/>
</dbReference>
<evidence type="ECO:0000256" key="2">
    <source>
        <dbReference type="ARBA" id="ARBA00007400"/>
    </source>
</evidence>
<evidence type="ECO:0000256" key="8">
    <source>
        <dbReference type="SAM" id="Phobius"/>
    </source>
</evidence>
<reference evidence="11" key="1">
    <citation type="submission" date="2016-11" db="EMBL/GenBank/DDBJ databases">
        <title>Complete Genome Sequence of alachlor-degrading Sphingomonas sp. strain JJ-A5.</title>
        <authorList>
            <person name="Lee H."/>
            <person name="Ka J.-O."/>
        </authorList>
    </citation>
    <scope>NUCLEOTIDE SEQUENCE [LARGE SCALE GENOMIC DNA]</scope>
    <source>
        <strain evidence="11">JJ-A5</strain>
    </source>
</reference>
<feature type="transmembrane region" description="Helical" evidence="8">
    <location>
        <begin position="201"/>
        <end position="218"/>
    </location>
</feature>
<dbReference type="GO" id="GO:0009246">
    <property type="term" value="P:enterobacterial common antigen biosynthetic process"/>
    <property type="evidence" value="ECO:0007669"/>
    <property type="project" value="TreeGrafter"/>
</dbReference>
<dbReference type="OrthoDB" id="7579632at2"/>
<keyword evidence="3" id="KW-1003">Cell membrane</keyword>
<proteinExistence type="inferred from homology"/>
<dbReference type="Proteomes" id="UP000182063">
    <property type="component" value="Chromosome"/>
</dbReference>
<dbReference type="InterPro" id="IPR002656">
    <property type="entry name" value="Acyl_transf_3_dom"/>
</dbReference>
<evidence type="ECO:0000256" key="5">
    <source>
        <dbReference type="ARBA" id="ARBA00022989"/>
    </source>
</evidence>
<dbReference type="GO" id="GO:0005886">
    <property type="term" value="C:plasma membrane"/>
    <property type="evidence" value="ECO:0007669"/>
    <property type="project" value="UniProtKB-SubCell"/>
</dbReference>
<keyword evidence="6 8" id="KW-0472">Membrane</keyword>
<evidence type="ECO:0000256" key="1">
    <source>
        <dbReference type="ARBA" id="ARBA00004651"/>
    </source>
</evidence>
<feature type="transmembrane region" description="Helical" evidence="8">
    <location>
        <begin position="124"/>
        <end position="144"/>
    </location>
</feature>
<protein>
    <recommendedName>
        <fullName evidence="9">Acyltransferase 3 domain-containing protein</fullName>
    </recommendedName>
</protein>
<evidence type="ECO:0000259" key="9">
    <source>
        <dbReference type="Pfam" id="PF01757"/>
    </source>
</evidence>
<feature type="transmembrane region" description="Helical" evidence="8">
    <location>
        <begin position="313"/>
        <end position="332"/>
    </location>
</feature>
<evidence type="ECO:0000256" key="7">
    <source>
        <dbReference type="SAM" id="MobiDB-lite"/>
    </source>
</evidence>
<dbReference type="KEGG" id="sphj:BSL82_01370"/>
<dbReference type="PANTHER" id="PTHR40074">
    <property type="entry name" value="O-ACETYLTRANSFERASE WECH"/>
    <property type="match status" value="1"/>
</dbReference>
<feature type="compositionally biased region" description="Basic and acidic residues" evidence="7">
    <location>
        <begin position="1"/>
        <end position="15"/>
    </location>
</feature>
<feature type="transmembrane region" description="Helical" evidence="8">
    <location>
        <begin position="352"/>
        <end position="378"/>
    </location>
</feature>
<accession>A0A1L3ZR62</accession>
<feature type="transmembrane region" description="Helical" evidence="8">
    <location>
        <begin position="224"/>
        <end position="240"/>
    </location>
</feature>
<gene>
    <name evidence="10" type="ORF">BSL82_01370</name>
</gene>
<evidence type="ECO:0000256" key="3">
    <source>
        <dbReference type="ARBA" id="ARBA00022475"/>
    </source>
</evidence>
<dbReference type="RefSeq" id="WP_072595690.1">
    <property type="nucleotide sequence ID" value="NZ_CP018221.1"/>
</dbReference>
<evidence type="ECO:0000256" key="4">
    <source>
        <dbReference type="ARBA" id="ARBA00022692"/>
    </source>
</evidence>
<dbReference type="AlphaFoldDB" id="A0A1L3ZR62"/>
<feature type="transmembrane region" description="Helical" evidence="8">
    <location>
        <begin position="288"/>
        <end position="306"/>
    </location>
</feature>
<feature type="transmembrane region" description="Helical" evidence="8">
    <location>
        <begin position="52"/>
        <end position="71"/>
    </location>
</feature>
<comment type="similarity">
    <text evidence="2">Belongs to the acyltransferase 3 family.</text>
</comment>
<feature type="transmembrane region" description="Helical" evidence="8">
    <location>
        <begin position="174"/>
        <end position="194"/>
    </location>
</feature>
<dbReference type="GO" id="GO:0016413">
    <property type="term" value="F:O-acetyltransferase activity"/>
    <property type="evidence" value="ECO:0007669"/>
    <property type="project" value="TreeGrafter"/>
</dbReference>